<keyword evidence="2" id="KW-0472">Membrane</keyword>
<gene>
    <name evidence="3" type="primary">Cnig_chr_X.g24118</name>
    <name evidence="3" type="ORF">B9Z55_024118</name>
</gene>
<dbReference type="OrthoDB" id="242257at2759"/>
<accession>A0A2G5SSK7</accession>
<keyword evidence="2" id="KW-1133">Transmembrane helix</keyword>
<dbReference type="AlphaFoldDB" id="A0A2G5SSK7"/>
<feature type="transmembrane region" description="Helical" evidence="2">
    <location>
        <begin position="6"/>
        <end position="26"/>
    </location>
</feature>
<dbReference type="Proteomes" id="UP000230233">
    <property type="component" value="Chromosome X"/>
</dbReference>
<proteinExistence type="predicted"/>
<evidence type="ECO:0000256" key="1">
    <source>
        <dbReference type="SAM" id="MobiDB-lite"/>
    </source>
</evidence>
<evidence type="ECO:0000313" key="3">
    <source>
        <dbReference type="EMBL" id="PIC18104.1"/>
    </source>
</evidence>
<comment type="caution">
    <text evidence="3">The sequence shown here is derived from an EMBL/GenBank/DDBJ whole genome shotgun (WGS) entry which is preliminary data.</text>
</comment>
<evidence type="ECO:0000313" key="4">
    <source>
        <dbReference type="Proteomes" id="UP000230233"/>
    </source>
</evidence>
<feature type="region of interest" description="Disordered" evidence="1">
    <location>
        <begin position="96"/>
        <end position="119"/>
    </location>
</feature>
<dbReference type="EMBL" id="PDUG01000006">
    <property type="protein sequence ID" value="PIC18104.1"/>
    <property type="molecule type" value="Genomic_DNA"/>
</dbReference>
<keyword evidence="2" id="KW-0812">Transmembrane</keyword>
<organism evidence="3 4">
    <name type="scientific">Caenorhabditis nigoni</name>
    <dbReference type="NCBI Taxonomy" id="1611254"/>
    <lineage>
        <taxon>Eukaryota</taxon>
        <taxon>Metazoa</taxon>
        <taxon>Ecdysozoa</taxon>
        <taxon>Nematoda</taxon>
        <taxon>Chromadorea</taxon>
        <taxon>Rhabditida</taxon>
        <taxon>Rhabditina</taxon>
        <taxon>Rhabditomorpha</taxon>
        <taxon>Rhabditoidea</taxon>
        <taxon>Rhabditidae</taxon>
        <taxon>Peloderinae</taxon>
        <taxon>Caenorhabditis</taxon>
    </lineage>
</organism>
<keyword evidence="4" id="KW-1185">Reference proteome</keyword>
<reference evidence="4" key="1">
    <citation type="submission" date="2017-10" db="EMBL/GenBank/DDBJ databases">
        <title>Rapid genome shrinkage in a self-fertile nematode reveals novel sperm competition proteins.</title>
        <authorList>
            <person name="Yin D."/>
            <person name="Schwarz E.M."/>
            <person name="Thomas C.G."/>
            <person name="Felde R.L."/>
            <person name="Korf I.F."/>
            <person name="Cutter A.D."/>
            <person name="Schartner C.M."/>
            <person name="Ralston E.J."/>
            <person name="Meyer B.J."/>
            <person name="Haag E.S."/>
        </authorList>
    </citation>
    <scope>NUCLEOTIDE SEQUENCE [LARGE SCALE GENOMIC DNA]</scope>
    <source>
        <strain evidence="4">JU1422</strain>
    </source>
</reference>
<evidence type="ECO:0000256" key="2">
    <source>
        <dbReference type="SAM" id="Phobius"/>
    </source>
</evidence>
<protein>
    <submittedName>
        <fullName evidence="3">Uncharacterized protein</fullName>
    </submittedName>
</protein>
<name>A0A2G5SSK7_9PELO</name>
<sequence length="119" mass="14268">MEMDVYDELLAAALFIVFSTFMLWVFRKLWAVRKRKTINDTSSKSGHYWSPIEHEEQHNYCSGCKEHIVSGYECDNCLLKVDNVSFYYKKVKNEDEKTGKNHNKDYEEEKEQKWPIDCR</sequence>